<dbReference type="PROSITE" id="PS51318">
    <property type="entry name" value="TAT"/>
    <property type="match status" value="1"/>
</dbReference>
<feature type="signal peptide" evidence="1">
    <location>
        <begin position="1"/>
        <end position="29"/>
    </location>
</feature>
<dbReference type="InterPro" id="IPR050570">
    <property type="entry name" value="Cell_wall_metabolism_enzyme"/>
</dbReference>
<keyword evidence="3" id="KW-0378">Hydrolase</keyword>
<dbReference type="PANTHER" id="PTHR21666:SF285">
    <property type="entry name" value="M23 FAMILY METALLOPEPTIDASE"/>
    <property type="match status" value="1"/>
</dbReference>
<proteinExistence type="predicted"/>
<keyword evidence="4" id="KW-1185">Reference proteome</keyword>
<organism evidence="3 4">
    <name type="scientific">Hypericibacter adhaerens</name>
    <dbReference type="NCBI Taxonomy" id="2602016"/>
    <lineage>
        <taxon>Bacteria</taxon>
        <taxon>Pseudomonadati</taxon>
        <taxon>Pseudomonadota</taxon>
        <taxon>Alphaproteobacteria</taxon>
        <taxon>Rhodospirillales</taxon>
        <taxon>Dongiaceae</taxon>
        <taxon>Hypericibacter</taxon>
    </lineage>
</organism>
<feature type="domain" description="M23ase beta-sheet core" evidence="2">
    <location>
        <begin position="177"/>
        <end position="272"/>
    </location>
</feature>
<dbReference type="Gene3D" id="2.70.70.10">
    <property type="entry name" value="Glucose Permease (Domain IIA)"/>
    <property type="match status" value="1"/>
</dbReference>
<dbReference type="InterPro" id="IPR011055">
    <property type="entry name" value="Dup_hybrid_motif"/>
</dbReference>
<dbReference type="SUPFAM" id="SSF51261">
    <property type="entry name" value="Duplicated hybrid motif"/>
    <property type="match status" value="1"/>
</dbReference>
<dbReference type="Proteomes" id="UP000325797">
    <property type="component" value="Chromosome"/>
</dbReference>
<keyword evidence="3" id="KW-0645">Protease</keyword>
<dbReference type="RefSeq" id="WP_151115039.1">
    <property type="nucleotide sequence ID" value="NZ_CP042582.1"/>
</dbReference>
<evidence type="ECO:0000313" key="3">
    <source>
        <dbReference type="EMBL" id="QEX20824.1"/>
    </source>
</evidence>
<evidence type="ECO:0000313" key="4">
    <source>
        <dbReference type="Proteomes" id="UP000325797"/>
    </source>
</evidence>
<gene>
    <name evidence="3" type="ORF">FRZ61_07440</name>
</gene>
<dbReference type="OrthoDB" id="9815245at2"/>
<keyword evidence="3" id="KW-0482">Metalloprotease</keyword>
<dbReference type="PANTHER" id="PTHR21666">
    <property type="entry name" value="PEPTIDASE-RELATED"/>
    <property type="match status" value="1"/>
</dbReference>
<dbReference type="InterPro" id="IPR006311">
    <property type="entry name" value="TAT_signal"/>
</dbReference>
<dbReference type="Pfam" id="PF01551">
    <property type="entry name" value="Peptidase_M23"/>
    <property type="match status" value="1"/>
</dbReference>
<feature type="chain" id="PRO_5023816893" evidence="1">
    <location>
        <begin position="30"/>
        <end position="294"/>
    </location>
</feature>
<dbReference type="GO" id="GO:0004222">
    <property type="term" value="F:metalloendopeptidase activity"/>
    <property type="evidence" value="ECO:0007669"/>
    <property type="project" value="TreeGrafter"/>
</dbReference>
<dbReference type="KEGG" id="hadh:FRZ61_07440"/>
<accession>A0A5J6MUI3</accession>
<keyword evidence="1" id="KW-0732">Signal</keyword>
<name>A0A5J6MUI3_9PROT</name>
<protein>
    <submittedName>
        <fullName evidence="3">Periplasmic metalloprotease M23B family protein</fullName>
    </submittedName>
</protein>
<dbReference type="GO" id="GO:0006508">
    <property type="term" value="P:proteolysis"/>
    <property type="evidence" value="ECO:0007669"/>
    <property type="project" value="UniProtKB-KW"/>
</dbReference>
<dbReference type="EMBL" id="CP042582">
    <property type="protein sequence ID" value="QEX20824.1"/>
    <property type="molecule type" value="Genomic_DNA"/>
</dbReference>
<evidence type="ECO:0000256" key="1">
    <source>
        <dbReference type="SAM" id="SignalP"/>
    </source>
</evidence>
<dbReference type="InterPro" id="IPR016047">
    <property type="entry name" value="M23ase_b-sheet_dom"/>
</dbReference>
<dbReference type="CDD" id="cd12797">
    <property type="entry name" value="M23_peptidase"/>
    <property type="match status" value="1"/>
</dbReference>
<dbReference type="AlphaFoldDB" id="A0A5J6MUI3"/>
<reference evidence="3 4" key="1">
    <citation type="submission" date="2019-08" db="EMBL/GenBank/DDBJ databases">
        <title>Hyperibacter terrae gen. nov., sp. nov. and Hyperibacter viscosus sp. nov., two new members in the family Rhodospirillaceae isolated from the rhizosphere of Hypericum perforatum.</title>
        <authorList>
            <person name="Noviana Z."/>
        </authorList>
    </citation>
    <scope>NUCLEOTIDE SEQUENCE [LARGE SCALE GENOMIC DNA]</scope>
    <source>
        <strain evidence="3 4">R5959</strain>
    </source>
</reference>
<sequence length="294" mass="31131">MSGRSRRFWLKTGAALGALLMAPWARARAAAPTTLEGHKTQGGLLFGHVEPGARVWLDGAAITVSPAGEFLLGFNRDAPPDAKLRVEHADGTVEERVLAIEPRTYQVQKIDGLPQNTVTPDAEEEAKIAADQAKINAARIPQATVAWYAGGFDWPALGPISGVYGSVRILNGVPRQPHVGVDIAAPEGTPIRSPADGIVRLAETGMLLTGGTVIIDHGQGLTSILIHMSAVLVHPGLFVSKGTVIGRIGHTGRATGPHVHWGMNWRDVRLDPQLLVPPMPAEYATVKKPAATGE</sequence>
<evidence type="ECO:0000259" key="2">
    <source>
        <dbReference type="Pfam" id="PF01551"/>
    </source>
</evidence>